<reference evidence="2" key="1">
    <citation type="submission" date="2020-05" db="EMBL/GenBank/DDBJ databases">
        <authorList>
            <person name="Chiriac C."/>
            <person name="Salcher M."/>
            <person name="Ghai R."/>
            <person name="Kavagutti S V."/>
        </authorList>
    </citation>
    <scope>NUCLEOTIDE SEQUENCE</scope>
</reference>
<feature type="region of interest" description="Disordered" evidence="1">
    <location>
        <begin position="79"/>
        <end position="102"/>
    </location>
</feature>
<sequence>MRLGVGRSSEKTSRVAIKVTNGVAPLMIPASAEEIWVSPNAKANQGNVATNSAVKNSGFQTDRGASFVFVAALKTNSVKSPSTIRPNATPAGVRDSRPSFMK</sequence>
<evidence type="ECO:0000256" key="1">
    <source>
        <dbReference type="SAM" id="MobiDB-lite"/>
    </source>
</evidence>
<accession>A0A6J6MV53</accession>
<proteinExistence type="predicted"/>
<name>A0A6J6MV53_9ZZZZ</name>
<evidence type="ECO:0000313" key="2">
    <source>
        <dbReference type="EMBL" id="CAB4678170.1"/>
    </source>
</evidence>
<organism evidence="2">
    <name type="scientific">freshwater metagenome</name>
    <dbReference type="NCBI Taxonomy" id="449393"/>
    <lineage>
        <taxon>unclassified sequences</taxon>
        <taxon>metagenomes</taxon>
        <taxon>ecological metagenomes</taxon>
    </lineage>
</organism>
<dbReference type="AlphaFoldDB" id="A0A6J6MV53"/>
<protein>
    <submittedName>
        <fullName evidence="2">Unannotated protein</fullName>
    </submittedName>
</protein>
<dbReference type="EMBL" id="CAEZWW010000129">
    <property type="protein sequence ID" value="CAB4678170.1"/>
    <property type="molecule type" value="Genomic_DNA"/>
</dbReference>
<gene>
    <name evidence="2" type="ORF">UFOPK2310_01049</name>
</gene>